<feature type="domain" description="Schlafen AlbA-2" evidence="1">
    <location>
        <begin position="34"/>
        <end position="145"/>
    </location>
</feature>
<accession>A0A931FFL1</accession>
<name>A0A931FFL1_9ACTN</name>
<sequence length="443" mass="48176">MMRNVVSTLSLLHAAPSEFTIERVRALVRQVGPEAPTVEYKEKMADTVARGVAALANTYGGLLLIGVTDDTRLVKGVKEKTIDSVADHCHAKIEPPWVPEIIPVPLGQGSDLYVLVLRIVPGLHPRPLLVDGVAYVRDHSTTHAANWHTLKELFAETASAQEPAWNLHAPDLPQSPQGGPDPTVDFVIRTGLNFPVSAEALWRPLSEPTVDAFTASLNTSRLNSVLRGLSMGPAWNGGLSPFERWGFNRSRDVQLRWSAVPERWPTDTEPPVQAVARLQIPGAYGQHDQRLKVELDVIARTSDMTDVLQRGLRHIEPARERISVHRLAGVVDAMVEALVHPSIVEPLAELAAIDPLAVPQPRNVHIRTGRQVSEVLDTSALTPIPNAGGSQGAHLLVDPALDLADPTERWRQVTLWMEQAALDAGLLGMEAVLKGLNPPAAEA</sequence>
<dbReference type="AlphaFoldDB" id="A0A931FFL1"/>
<evidence type="ECO:0000313" key="2">
    <source>
        <dbReference type="EMBL" id="MBF9071733.1"/>
    </source>
</evidence>
<keyword evidence="2" id="KW-0547">Nucleotide-binding</keyword>
<comment type="caution">
    <text evidence="2">The sequence shown here is derived from an EMBL/GenBank/DDBJ whole genome shotgun (WGS) entry which is preliminary data.</text>
</comment>
<dbReference type="RefSeq" id="WP_196196907.1">
    <property type="nucleotide sequence ID" value="NZ_JADPRT010000013.1"/>
</dbReference>
<dbReference type="InterPro" id="IPR038461">
    <property type="entry name" value="Schlafen_AlbA_2_dom_sf"/>
</dbReference>
<dbReference type="Proteomes" id="UP000657385">
    <property type="component" value="Unassembled WGS sequence"/>
</dbReference>
<proteinExistence type="predicted"/>
<keyword evidence="3" id="KW-1185">Reference proteome</keyword>
<dbReference type="EMBL" id="JADPRT010000013">
    <property type="protein sequence ID" value="MBF9071733.1"/>
    <property type="molecule type" value="Genomic_DNA"/>
</dbReference>
<gene>
    <name evidence="2" type="ORF">I2501_27290</name>
</gene>
<dbReference type="Gene3D" id="3.30.950.30">
    <property type="entry name" value="Schlafen, AAA domain"/>
    <property type="match status" value="1"/>
</dbReference>
<evidence type="ECO:0000313" key="3">
    <source>
        <dbReference type="Proteomes" id="UP000657385"/>
    </source>
</evidence>
<dbReference type="PANTHER" id="PTHR30595">
    <property type="entry name" value="GLPR-RELATED TRANSCRIPTIONAL REPRESSOR"/>
    <property type="match status" value="1"/>
</dbReference>
<reference evidence="2" key="1">
    <citation type="submission" date="2020-11" db="EMBL/GenBank/DDBJ databases">
        <title>Isolation and identification of active actinomycetes.</title>
        <authorList>
            <person name="Yu B."/>
        </authorList>
    </citation>
    <scope>NUCLEOTIDE SEQUENCE</scope>
    <source>
        <strain evidence="2">NEAU-YB345</strain>
    </source>
</reference>
<organism evidence="2 3">
    <name type="scientific">Streptacidiphilus fuscans</name>
    <dbReference type="NCBI Taxonomy" id="2789292"/>
    <lineage>
        <taxon>Bacteria</taxon>
        <taxon>Bacillati</taxon>
        <taxon>Actinomycetota</taxon>
        <taxon>Actinomycetes</taxon>
        <taxon>Kitasatosporales</taxon>
        <taxon>Streptomycetaceae</taxon>
        <taxon>Streptacidiphilus</taxon>
    </lineage>
</organism>
<evidence type="ECO:0000259" key="1">
    <source>
        <dbReference type="Pfam" id="PF04326"/>
    </source>
</evidence>
<protein>
    <submittedName>
        <fullName evidence="2">ATP-binding protein</fullName>
    </submittedName>
</protein>
<dbReference type="PANTHER" id="PTHR30595:SF6">
    <property type="entry name" value="SCHLAFEN ALBA-2 DOMAIN-CONTAINING PROTEIN"/>
    <property type="match status" value="1"/>
</dbReference>
<dbReference type="Pfam" id="PF04326">
    <property type="entry name" value="SLFN_AlbA_2"/>
    <property type="match status" value="1"/>
</dbReference>
<dbReference type="InterPro" id="IPR007421">
    <property type="entry name" value="Schlafen_AlbA_2_dom"/>
</dbReference>
<dbReference type="GO" id="GO:0005524">
    <property type="term" value="F:ATP binding"/>
    <property type="evidence" value="ECO:0007669"/>
    <property type="project" value="UniProtKB-KW"/>
</dbReference>
<keyword evidence="2" id="KW-0067">ATP-binding</keyword>